<dbReference type="PANTHER" id="PTHR31548:SF6">
    <property type="entry name" value="AGAP002756-PA"/>
    <property type="match status" value="1"/>
</dbReference>
<evidence type="ECO:0000256" key="5">
    <source>
        <dbReference type="ARBA" id="ARBA00023136"/>
    </source>
</evidence>
<feature type="transmembrane region" description="Helical" evidence="6">
    <location>
        <begin position="168"/>
        <end position="195"/>
    </location>
</feature>
<protein>
    <submittedName>
        <fullName evidence="7">Uncharacterized protein</fullName>
    </submittedName>
</protein>
<evidence type="ECO:0000256" key="3">
    <source>
        <dbReference type="ARBA" id="ARBA00022692"/>
    </source>
</evidence>
<evidence type="ECO:0000256" key="4">
    <source>
        <dbReference type="ARBA" id="ARBA00022989"/>
    </source>
</evidence>
<comment type="similarity">
    <text evidence="2">Belongs to the clarin family.</text>
</comment>
<dbReference type="EMBL" id="LR824027">
    <property type="protein sequence ID" value="CAD0205562.1"/>
    <property type="molecule type" value="Genomic_DNA"/>
</dbReference>
<dbReference type="PANTHER" id="PTHR31548">
    <property type="entry name" value="CLARIN"/>
    <property type="match status" value="1"/>
</dbReference>
<feature type="transmembrane region" description="Helical" evidence="6">
    <location>
        <begin position="223"/>
        <end position="246"/>
    </location>
</feature>
<comment type="subcellular location">
    <subcellularLocation>
        <location evidence="1">Membrane</location>
        <topology evidence="1">Multi-pass membrane protein</topology>
    </subcellularLocation>
</comment>
<dbReference type="GO" id="GO:0016020">
    <property type="term" value="C:membrane"/>
    <property type="evidence" value="ECO:0007669"/>
    <property type="project" value="UniProtKB-SubCell"/>
</dbReference>
<dbReference type="AlphaFoldDB" id="A0A9N8KWA4"/>
<name>A0A9N8KWA4_CHRIL</name>
<dbReference type="OrthoDB" id="6432214at2759"/>
<gene>
    <name evidence="7" type="ORF">CINC_LOCUS7861</name>
</gene>
<reference evidence="7" key="1">
    <citation type="submission" date="2021-12" db="EMBL/GenBank/DDBJ databases">
        <authorList>
            <person name="King R."/>
        </authorList>
    </citation>
    <scope>NUCLEOTIDE SEQUENCE</scope>
</reference>
<keyword evidence="3 6" id="KW-0812">Transmembrane</keyword>
<feature type="transmembrane region" description="Helical" evidence="6">
    <location>
        <begin position="130"/>
        <end position="156"/>
    </location>
</feature>
<evidence type="ECO:0000256" key="1">
    <source>
        <dbReference type="ARBA" id="ARBA00004141"/>
    </source>
</evidence>
<feature type="transmembrane region" description="Helical" evidence="6">
    <location>
        <begin position="7"/>
        <end position="27"/>
    </location>
</feature>
<dbReference type="GO" id="GO:0007605">
    <property type="term" value="P:sensory perception of sound"/>
    <property type="evidence" value="ECO:0007669"/>
    <property type="project" value="UniProtKB-ARBA"/>
</dbReference>
<organism evidence="7 8">
    <name type="scientific">Chrysodeixis includens</name>
    <name type="common">Soybean looper</name>
    <name type="synonym">Pseudoplusia includens</name>
    <dbReference type="NCBI Taxonomy" id="689277"/>
    <lineage>
        <taxon>Eukaryota</taxon>
        <taxon>Metazoa</taxon>
        <taxon>Ecdysozoa</taxon>
        <taxon>Arthropoda</taxon>
        <taxon>Hexapoda</taxon>
        <taxon>Insecta</taxon>
        <taxon>Pterygota</taxon>
        <taxon>Neoptera</taxon>
        <taxon>Endopterygota</taxon>
        <taxon>Lepidoptera</taxon>
        <taxon>Glossata</taxon>
        <taxon>Ditrysia</taxon>
        <taxon>Noctuoidea</taxon>
        <taxon>Noctuidae</taxon>
        <taxon>Plusiinae</taxon>
        <taxon>Chrysodeixis</taxon>
    </lineage>
</organism>
<evidence type="ECO:0000313" key="7">
    <source>
        <dbReference type="EMBL" id="CAD0205562.1"/>
    </source>
</evidence>
<sequence>MAVTRRGYIFSAFLSSVLCVLLIVVALSSDSWVVSVATTSVQVSDSELRYGLFRGELILRNLATPNINTLYMTCLSDVNACALSCKTDADARIVEVQALAAGYRPSPACLSITDVDDSDPQPDNAPVISYAFYVSVITILCAQLFVAVTAAGLAILNATKNPTEPIFGLPGCLWTNVASACLGCIVMLMFGIYWLTSGLNEHLALAYIAQGTYEAGPGLGYSYWLLIVSILCAVGNIVLIQVRAYLLERDPPPPMIKVENHSDGTIFLY</sequence>
<keyword evidence="4 6" id="KW-1133">Transmembrane helix</keyword>
<evidence type="ECO:0000313" key="8">
    <source>
        <dbReference type="Proteomes" id="UP001154114"/>
    </source>
</evidence>
<proteinExistence type="inferred from homology"/>
<accession>A0A9N8KWA4</accession>
<keyword evidence="5 6" id="KW-0472">Membrane</keyword>
<evidence type="ECO:0000256" key="2">
    <source>
        <dbReference type="ARBA" id="ARBA00005787"/>
    </source>
</evidence>
<evidence type="ECO:0000256" key="6">
    <source>
        <dbReference type="SAM" id="Phobius"/>
    </source>
</evidence>
<dbReference type="InterPro" id="IPR026748">
    <property type="entry name" value="Clarin"/>
</dbReference>
<dbReference type="Proteomes" id="UP001154114">
    <property type="component" value="Chromosome 24"/>
</dbReference>
<keyword evidence="8" id="KW-1185">Reference proteome</keyword>